<dbReference type="AlphaFoldDB" id="A0A1I8B7R3"/>
<dbReference type="GO" id="GO:0030509">
    <property type="term" value="P:BMP signaling pathway"/>
    <property type="evidence" value="ECO:0007669"/>
    <property type="project" value="TreeGrafter"/>
</dbReference>
<sequence>MELFFITLQWGSALGRDFIFPVGSKKKPNRNFSISGTGLKNNKTTLSVSDYKFGYTTIDEYDEYENNIYDGDQLDEEGDEKEHIVIADYDKNRKCAIFGHLNLLRFHSDMPENCAITGAHPLFDSRFLLIQVTIDKLNEKVNGRNEQFISKVAVIVRPREGCVPTQKIYLADASDPGPVSGTFDDGTNEIGEQFNKRGVKIFVLEEGIRADIILYHLATIVRIRKFGNKFLSVFIDASKRLLDNQHDYFQICTGGCRQIGRKEFNEINKIEEQCWPEINEITGK</sequence>
<dbReference type="WBParaSite" id="MhA1_Contig1607.frz3.gene3">
    <property type="protein sequence ID" value="MhA1_Contig1607.frz3.gene3"/>
    <property type="gene ID" value="MhA1_Contig1607.frz3.gene3"/>
</dbReference>
<organism evidence="2 3">
    <name type="scientific">Meloidogyne hapla</name>
    <name type="common">Root-knot nematode worm</name>
    <dbReference type="NCBI Taxonomy" id="6305"/>
    <lineage>
        <taxon>Eukaryota</taxon>
        <taxon>Metazoa</taxon>
        <taxon>Ecdysozoa</taxon>
        <taxon>Nematoda</taxon>
        <taxon>Chromadorea</taxon>
        <taxon>Rhabditida</taxon>
        <taxon>Tylenchina</taxon>
        <taxon>Tylenchomorpha</taxon>
        <taxon>Tylenchoidea</taxon>
        <taxon>Meloidogynidae</taxon>
        <taxon>Meloidogyninae</taxon>
        <taxon>Meloidogyne</taxon>
    </lineage>
</organism>
<protein>
    <recommendedName>
        <fullName evidence="1">Repulsive guidance molecule C-terminal domain-containing protein</fullName>
    </recommendedName>
</protein>
<dbReference type="Gene3D" id="3.40.1000.10">
    <property type="entry name" value="Mog1/PsbP, alpha/beta/alpha sandwich"/>
    <property type="match status" value="1"/>
</dbReference>
<evidence type="ECO:0000259" key="1">
    <source>
        <dbReference type="Pfam" id="PF06534"/>
    </source>
</evidence>
<dbReference type="GO" id="GO:0015026">
    <property type="term" value="F:coreceptor activity"/>
    <property type="evidence" value="ECO:0007669"/>
    <property type="project" value="TreeGrafter"/>
</dbReference>
<dbReference type="PANTHER" id="PTHR31428">
    <property type="entry name" value="RGM DOMAIN FAMILY MEMBER DRAG-1"/>
    <property type="match status" value="1"/>
</dbReference>
<accession>A0A1I8B7R3</accession>
<feature type="domain" description="Repulsive guidance molecule C-terminal" evidence="1">
    <location>
        <begin position="93"/>
        <end position="267"/>
    </location>
</feature>
<reference evidence="3" key="1">
    <citation type="submission" date="2016-11" db="UniProtKB">
        <authorList>
            <consortium name="WormBaseParasite"/>
        </authorList>
    </citation>
    <scope>IDENTIFICATION</scope>
</reference>
<evidence type="ECO:0000313" key="2">
    <source>
        <dbReference type="Proteomes" id="UP000095281"/>
    </source>
</evidence>
<evidence type="ECO:0000313" key="3">
    <source>
        <dbReference type="WBParaSite" id="MhA1_Contig1607.frz3.gene3"/>
    </source>
</evidence>
<proteinExistence type="predicted"/>
<keyword evidence="2" id="KW-1185">Reference proteome</keyword>
<dbReference type="Proteomes" id="UP000095281">
    <property type="component" value="Unplaced"/>
</dbReference>
<dbReference type="Pfam" id="PF06534">
    <property type="entry name" value="RGM_C"/>
    <property type="match status" value="1"/>
</dbReference>
<dbReference type="InterPro" id="IPR040287">
    <property type="entry name" value="RGM"/>
</dbReference>
<dbReference type="GO" id="GO:0005886">
    <property type="term" value="C:plasma membrane"/>
    <property type="evidence" value="ECO:0007669"/>
    <property type="project" value="TreeGrafter"/>
</dbReference>
<dbReference type="PANTHER" id="PTHR31428:SF6">
    <property type="entry name" value="REPULSIVE GUIDANCE MOLECULE B HOMOLOG DRAG-1"/>
    <property type="match status" value="1"/>
</dbReference>
<name>A0A1I8B7R3_MELHA</name>
<dbReference type="InterPro" id="IPR009496">
    <property type="entry name" value="RGM_C"/>
</dbReference>